<reference evidence="2" key="2">
    <citation type="submission" date="2022-04" db="EMBL/GenBank/DDBJ databases">
        <title>Complete Genome Sequence of Flavobacterium sediminilitoris YSM-43, Isolated from a Tidal Sediment.</title>
        <authorList>
            <person name="Lee P.A."/>
        </authorList>
    </citation>
    <scope>NUCLEOTIDE SEQUENCE</scope>
    <source>
        <strain evidence="2">YSM-43</strain>
    </source>
</reference>
<dbReference type="Pfam" id="PF04784">
    <property type="entry name" value="DUF547"/>
    <property type="match status" value="1"/>
</dbReference>
<feature type="domain" description="DUF547" evidence="1">
    <location>
        <begin position="41"/>
        <end position="165"/>
    </location>
</feature>
<sequence>MNSILKLSEELLHNVKLNLPYENEVHQLSKLKYKNIIVKLATDNHKKAFWINIYNSFYQILAKQYKEDEIIDKNIYKTKSIIIASKRFSLDSIEHGILRKRKFVIGFGYLYNPFYPKFIEKLSVRVLDYRIHFALNCGAISCPPILVYDYDKIENQLELATHSFIESETILIENDKKIKTSRLFLWYLGDFGNFKKVKQIIGKVFHKNLSKFKISFQKYNWTKQLHNFK</sequence>
<accession>A0ABY4HN41</accession>
<protein>
    <submittedName>
        <fullName evidence="2">DUF547 domain-containing protein</fullName>
    </submittedName>
</protein>
<organism evidence="2 3">
    <name type="scientific">Flavobacterium sediminilitoris</name>
    <dbReference type="NCBI Taxonomy" id="2024526"/>
    <lineage>
        <taxon>Bacteria</taxon>
        <taxon>Pseudomonadati</taxon>
        <taxon>Bacteroidota</taxon>
        <taxon>Flavobacteriia</taxon>
        <taxon>Flavobacteriales</taxon>
        <taxon>Flavobacteriaceae</taxon>
        <taxon>Flavobacterium</taxon>
    </lineage>
</organism>
<reference evidence="2" key="1">
    <citation type="submission" date="2021-12" db="EMBL/GenBank/DDBJ databases">
        <authorList>
            <person name="Cha I.-T."/>
            <person name="Lee K.-E."/>
            <person name="Park S.-J."/>
        </authorList>
    </citation>
    <scope>NUCLEOTIDE SEQUENCE</scope>
    <source>
        <strain evidence="2">YSM-43</strain>
    </source>
</reference>
<dbReference type="InterPro" id="IPR006869">
    <property type="entry name" value="DUF547"/>
</dbReference>
<name>A0ABY4HN41_9FLAO</name>
<gene>
    <name evidence="2" type="ORF">LXD69_01855</name>
</gene>
<dbReference type="RefSeq" id="WP_246917027.1">
    <property type="nucleotide sequence ID" value="NZ_CP090145.1"/>
</dbReference>
<dbReference type="PANTHER" id="PTHR46361">
    <property type="entry name" value="ELECTRON CARRIER/ PROTEIN DISULFIDE OXIDOREDUCTASE"/>
    <property type="match status" value="1"/>
</dbReference>
<evidence type="ECO:0000313" key="3">
    <source>
        <dbReference type="Proteomes" id="UP000830454"/>
    </source>
</evidence>
<evidence type="ECO:0000313" key="2">
    <source>
        <dbReference type="EMBL" id="UOX34272.1"/>
    </source>
</evidence>
<keyword evidence="3" id="KW-1185">Reference proteome</keyword>
<dbReference type="EMBL" id="CP090145">
    <property type="protein sequence ID" value="UOX34272.1"/>
    <property type="molecule type" value="Genomic_DNA"/>
</dbReference>
<dbReference type="Proteomes" id="UP000830454">
    <property type="component" value="Chromosome"/>
</dbReference>
<dbReference type="PANTHER" id="PTHR46361:SF3">
    <property type="entry name" value="ELECTRON CARRIER_ PROTEIN DISULFIDE OXIDOREDUCTASE"/>
    <property type="match status" value="1"/>
</dbReference>
<proteinExistence type="predicted"/>
<evidence type="ECO:0000259" key="1">
    <source>
        <dbReference type="Pfam" id="PF04784"/>
    </source>
</evidence>